<name>A0A0A2VMB5_PARBA</name>
<reference evidence="1 2" key="1">
    <citation type="journal article" date="2011" name="PLoS Genet.">
        <title>Comparative genomic analysis of human fungal pathogens causing paracoccidioidomycosis.</title>
        <authorList>
            <person name="Desjardins C.A."/>
            <person name="Champion M.D."/>
            <person name="Holder J.W."/>
            <person name="Muszewska A."/>
            <person name="Goldberg J."/>
            <person name="Bailao A.M."/>
            <person name="Brigido M.M."/>
            <person name="Ferreira M.E."/>
            <person name="Garcia A.M."/>
            <person name="Grynberg M."/>
            <person name="Gujja S."/>
            <person name="Heiman D.I."/>
            <person name="Henn M.R."/>
            <person name="Kodira C.D."/>
            <person name="Leon-Narvaez H."/>
            <person name="Longo L.V."/>
            <person name="Ma L.J."/>
            <person name="Malavazi I."/>
            <person name="Matsuo A.L."/>
            <person name="Morais F.V."/>
            <person name="Pereira M."/>
            <person name="Rodriguez-Brito S."/>
            <person name="Sakthikumar S."/>
            <person name="Salem-Izacc S.M."/>
            <person name="Sykes S.M."/>
            <person name="Teixeira M.M."/>
            <person name="Vallejo M.C."/>
            <person name="Walter M.E."/>
            <person name="Yandava C."/>
            <person name="Young S."/>
            <person name="Zeng Q."/>
            <person name="Zucker J."/>
            <person name="Felipe M.S."/>
            <person name="Goldman G.H."/>
            <person name="Haas B.J."/>
            <person name="McEwen J.G."/>
            <person name="Nino-Vega G."/>
            <person name="Puccia R."/>
            <person name="San-Blas G."/>
            <person name="Soares C.M."/>
            <person name="Birren B.W."/>
            <person name="Cuomo C.A."/>
        </authorList>
    </citation>
    <scope>NUCLEOTIDE SEQUENCE [LARGE SCALE GENOMIC DNA]</scope>
    <source>
        <strain evidence="2">ATCC MYA-826 / Pb01</strain>
    </source>
</reference>
<evidence type="ECO:0000313" key="2">
    <source>
        <dbReference type="Proteomes" id="UP000002059"/>
    </source>
</evidence>
<accession>A0A0A2VMB5</accession>
<dbReference type="RefSeq" id="XP_015703475.1">
    <property type="nucleotide sequence ID" value="XM_015846868.1"/>
</dbReference>
<organism evidence="1 2">
    <name type="scientific">Paracoccidioides lutzii (strain ATCC MYA-826 / Pb01)</name>
    <name type="common">Paracoccidioides brasiliensis</name>
    <dbReference type="NCBI Taxonomy" id="502779"/>
    <lineage>
        <taxon>Eukaryota</taxon>
        <taxon>Fungi</taxon>
        <taxon>Dikarya</taxon>
        <taxon>Ascomycota</taxon>
        <taxon>Pezizomycotina</taxon>
        <taxon>Eurotiomycetes</taxon>
        <taxon>Eurotiomycetidae</taxon>
        <taxon>Onygenales</taxon>
        <taxon>Ajellomycetaceae</taxon>
        <taxon>Paracoccidioides</taxon>
    </lineage>
</organism>
<keyword evidence="2" id="KW-1185">Reference proteome</keyword>
<dbReference type="EMBL" id="KN293993">
    <property type="protein sequence ID" value="KGQ01999.1"/>
    <property type="molecule type" value="Genomic_DNA"/>
</dbReference>
<dbReference type="HOGENOM" id="CLU_2574512_0_0_1"/>
<sequence length="81" mass="8810">MDVDEQIVVKARFIGRNIGGRPNVLLANDGDENGTFIATSTPLCNIGHGGLHMSTTKLGAGLKVGYCLQRKRTYQESSNRF</sequence>
<dbReference type="VEuPathDB" id="FungiDB:PAAG_11172"/>
<evidence type="ECO:0000313" key="1">
    <source>
        <dbReference type="EMBL" id="KGQ01999.1"/>
    </source>
</evidence>
<protein>
    <submittedName>
        <fullName evidence="1">Uncharacterized protein</fullName>
    </submittedName>
</protein>
<dbReference type="OrthoDB" id="4184162at2759"/>
<dbReference type="AlphaFoldDB" id="A0A0A2VMB5"/>
<dbReference type="KEGG" id="pbl:PAAG_11172"/>
<gene>
    <name evidence="1" type="ORF">PAAG_11172</name>
</gene>
<proteinExistence type="predicted"/>
<dbReference type="Proteomes" id="UP000002059">
    <property type="component" value="Partially assembled WGS sequence"/>
</dbReference>
<dbReference type="GeneID" id="26970268"/>